<comment type="caution">
    <text evidence="5">Lacks conserved residue(s) required for the propagation of feature annotation.</text>
</comment>
<protein>
    <submittedName>
        <fullName evidence="7">S8 family peptidase</fullName>
    </submittedName>
</protein>
<dbReference type="InterPro" id="IPR036852">
    <property type="entry name" value="Peptidase_S8/S53_dom_sf"/>
</dbReference>
<comment type="similarity">
    <text evidence="1 5">Belongs to the peptidase S8 family.</text>
</comment>
<dbReference type="GO" id="GO:0006508">
    <property type="term" value="P:proteolysis"/>
    <property type="evidence" value="ECO:0007669"/>
    <property type="project" value="UniProtKB-KW"/>
</dbReference>
<dbReference type="SUPFAM" id="SSF52743">
    <property type="entry name" value="Subtilisin-like"/>
    <property type="match status" value="1"/>
</dbReference>
<keyword evidence="8" id="KW-1185">Reference proteome</keyword>
<dbReference type="Proteomes" id="UP001165679">
    <property type="component" value="Unassembled WGS sequence"/>
</dbReference>
<dbReference type="AlphaFoldDB" id="A0AA41YHP3"/>
<dbReference type="PANTHER" id="PTHR43806:SF11">
    <property type="entry name" value="CEREVISIN-RELATED"/>
    <property type="match status" value="1"/>
</dbReference>
<reference evidence="7" key="1">
    <citation type="submission" date="2022-09" db="EMBL/GenBank/DDBJ databases">
        <title>Rhodovastum sp. nov. RN2-1 isolated from soil in Seongnam, South Korea.</title>
        <authorList>
            <person name="Le N.T."/>
        </authorList>
    </citation>
    <scope>NUCLEOTIDE SEQUENCE</scope>
    <source>
        <strain evidence="7">RN2-1</strain>
    </source>
</reference>
<comment type="caution">
    <text evidence="7">The sequence shown here is derived from an EMBL/GenBank/DDBJ whole genome shotgun (WGS) entry which is preliminary data.</text>
</comment>
<evidence type="ECO:0000256" key="5">
    <source>
        <dbReference type="PROSITE-ProRule" id="PRU01240"/>
    </source>
</evidence>
<accession>A0AA41YHP3</accession>
<dbReference type="InterPro" id="IPR050131">
    <property type="entry name" value="Peptidase_S8_subtilisin-like"/>
</dbReference>
<evidence type="ECO:0000313" key="8">
    <source>
        <dbReference type="Proteomes" id="UP001165679"/>
    </source>
</evidence>
<evidence type="ECO:0000259" key="6">
    <source>
        <dbReference type="Pfam" id="PF00082"/>
    </source>
</evidence>
<dbReference type="InterPro" id="IPR000209">
    <property type="entry name" value="Peptidase_S8/S53_dom"/>
</dbReference>
<sequence length="214" mass="22684">MLRDIAHFRAHGRFPGPWVFVNAWAIYDRRTEIPPESYSDNPAHPFNLAVGDAAGAGIDVVFCAGNCGPFCPDLRCGINDRGPGRSILGANSHPRVLTVGAVRCDTTWLGYSSQGPGQPNLDVDKPDLCAPSEFREDHDAHTGNSGTSAASGLAAGVVAALRSRVDPVTWPPVHLKQLLLDTARKTETSGRDDRVGYGIIDAAAAVRALALPPP</sequence>
<dbReference type="PROSITE" id="PS51892">
    <property type="entry name" value="SUBTILASE"/>
    <property type="match status" value="1"/>
</dbReference>
<reference evidence="7" key="2">
    <citation type="submission" date="2022-10" db="EMBL/GenBank/DDBJ databases">
        <authorList>
            <person name="Trinh H.N."/>
        </authorList>
    </citation>
    <scope>NUCLEOTIDE SEQUENCE</scope>
    <source>
        <strain evidence="7">RN2-1</strain>
    </source>
</reference>
<dbReference type="GO" id="GO:0004252">
    <property type="term" value="F:serine-type endopeptidase activity"/>
    <property type="evidence" value="ECO:0007669"/>
    <property type="project" value="InterPro"/>
</dbReference>
<feature type="domain" description="Peptidase S8/S53" evidence="6">
    <location>
        <begin position="22"/>
        <end position="198"/>
    </location>
</feature>
<keyword evidence="2" id="KW-0645">Protease</keyword>
<organism evidence="7 8">
    <name type="scientific">Limobrevibacterium gyesilva</name>
    <dbReference type="NCBI Taxonomy" id="2991712"/>
    <lineage>
        <taxon>Bacteria</taxon>
        <taxon>Pseudomonadati</taxon>
        <taxon>Pseudomonadota</taxon>
        <taxon>Alphaproteobacteria</taxon>
        <taxon>Acetobacterales</taxon>
        <taxon>Acetobacteraceae</taxon>
        <taxon>Limobrevibacterium</taxon>
    </lineage>
</organism>
<evidence type="ECO:0000313" key="7">
    <source>
        <dbReference type="EMBL" id="MCW3473579.1"/>
    </source>
</evidence>
<evidence type="ECO:0000256" key="1">
    <source>
        <dbReference type="ARBA" id="ARBA00011073"/>
    </source>
</evidence>
<keyword evidence="3" id="KW-0378">Hydrolase</keyword>
<evidence type="ECO:0000256" key="4">
    <source>
        <dbReference type="ARBA" id="ARBA00022825"/>
    </source>
</evidence>
<proteinExistence type="inferred from homology"/>
<evidence type="ECO:0000256" key="2">
    <source>
        <dbReference type="ARBA" id="ARBA00022670"/>
    </source>
</evidence>
<dbReference type="Gene3D" id="3.40.50.200">
    <property type="entry name" value="Peptidase S8/S53 domain"/>
    <property type="match status" value="1"/>
</dbReference>
<dbReference type="EMBL" id="JAPDNT010000001">
    <property type="protein sequence ID" value="MCW3473579.1"/>
    <property type="molecule type" value="Genomic_DNA"/>
</dbReference>
<evidence type="ECO:0000256" key="3">
    <source>
        <dbReference type="ARBA" id="ARBA00022801"/>
    </source>
</evidence>
<name>A0AA41YHP3_9PROT</name>
<dbReference type="Pfam" id="PF00082">
    <property type="entry name" value="Peptidase_S8"/>
    <property type="match status" value="1"/>
</dbReference>
<dbReference type="PANTHER" id="PTHR43806">
    <property type="entry name" value="PEPTIDASE S8"/>
    <property type="match status" value="1"/>
</dbReference>
<keyword evidence="4" id="KW-0720">Serine protease</keyword>
<gene>
    <name evidence="7" type="ORF">OL599_03225</name>
</gene>